<accession>A0A7S0S3Y5</accession>
<evidence type="ECO:0000256" key="1">
    <source>
        <dbReference type="SAM" id="MobiDB-lite"/>
    </source>
</evidence>
<name>A0A7S0S3Y5_9CHLO</name>
<organism evidence="2">
    <name type="scientific">Chlamydomonas leiostraca</name>
    <dbReference type="NCBI Taxonomy" id="1034604"/>
    <lineage>
        <taxon>Eukaryota</taxon>
        <taxon>Viridiplantae</taxon>
        <taxon>Chlorophyta</taxon>
        <taxon>core chlorophytes</taxon>
        <taxon>Chlorophyceae</taxon>
        <taxon>CS clade</taxon>
        <taxon>Chlamydomonadales</taxon>
        <taxon>Chlamydomonadaceae</taxon>
        <taxon>Chlamydomonas</taxon>
    </lineage>
</organism>
<proteinExistence type="predicted"/>
<sequence length="428" mass="43087">MLAKHALPSRCLKSSRCPTLPAPVLRAVPKARSSVRALVGTTHGTHSTSSSGSGPREHDPFQAAALRLQNLLAGVGDGEDELLESLVAEETPEAKMQAHIAIGGIVTLVSVAICTLCGQDPWGGMGLNPETGAAALIGALAGIPMAAGRWWSWSPAGAATMPALEDMHLAQNQLVAPWMCRMAPWHVGLQMVLEVAPVTLLLLPAAQGGLLASLDMYTTALHGLAAAGVAVGDSHAAVAAGVGDGGQAVARAGCLALTAGVAALGKGLELDVSEHEYEVVAAAMDNADRYYRVMSVEAGPSAAAAASAASSSSASDGGSGTGSGGGAADSARAALAFRSVAQTWMDTRHEASIAAAATCFTDVMLLGGLWYAAGNLAAPLVAAFAINAVDYHKMHAAVLRREAKVASHSRRGGGNGSSGSNGQSSPRA</sequence>
<dbReference type="EMBL" id="HBFB01035718">
    <property type="protein sequence ID" value="CAD8695889.1"/>
    <property type="molecule type" value="Transcribed_RNA"/>
</dbReference>
<evidence type="ECO:0000313" key="2">
    <source>
        <dbReference type="EMBL" id="CAD8695889.1"/>
    </source>
</evidence>
<reference evidence="2" key="1">
    <citation type="submission" date="2021-01" db="EMBL/GenBank/DDBJ databases">
        <authorList>
            <person name="Corre E."/>
            <person name="Pelletier E."/>
            <person name="Niang G."/>
            <person name="Scheremetjew M."/>
            <person name="Finn R."/>
            <person name="Kale V."/>
            <person name="Holt S."/>
            <person name="Cochrane G."/>
            <person name="Meng A."/>
            <person name="Brown T."/>
            <person name="Cohen L."/>
        </authorList>
    </citation>
    <scope>NUCLEOTIDE SEQUENCE</scope>
    <source>
        <strain evidence="2">SAG 11-49</strain>
    </source>
</reference>
<feature type="region of interest" description="Disordered" evidence="1">
    <location>
        <begin position="403"/>
        <end position="428"/>
    </location>
</feature>
<dbReference type="AlphaFoldDB" id="A0A7S0S3Y5"/>
<protein>
    <submittedName>
        <fullName evidence="2">Uncharacterized protein</fullName>
    </submittedName>
</protein>
<gene>
    <name evidence="2" type="ORF">CLEI1391_LOCUS20075</name>
</gene>